<protein>
    <submittedName>
        <fullName evidence="2">Uncharacterized protein</fullName>
    </submittedName>
</protein>
<feature type="compositionally biased region" description="Basic and acidic residues" evidence="1">
    <location>
        <begin position="181"/>
        <end position="226"/>
    </location>
</feature>
<keyword evidence="3" id="KW-1185">Reference proteome</keyword>
<accession>A0A4V1M376</accession>
<proteinExistence type="predicted"/>
<dbReference type="OrthoDB" id="2431475at2759"/>
<name>A0A4V1M376_TREME</name>
<feature type="compositionally biased region" description="Pro residues" evidence="1">
    <location>
        <begin position="364"/>
        <end position="387"/>
    </location>
</feature>
<feature type="region of interest" description="Disordered" evidence="1">
    <location>
        <begin position="430"/>
        <end position="496"/>
    </location>
</feature>
<feature type="compositionally biased region" description="Basic and acidic residues" evidence="1">
    <location>
        <begin position="468"/>
        <end position="494"/>
    </location>
</feature>
<gene>
    <name evidence="2" type="ORF">M231_06820</name>
</gene>
<dbReference type="PANTHER" id="PTHR40132">
    <property type="entry name" value="PRE-MRNA-SPLICING FACTOR 38B"/>
    <property type="match status" value="1"/>
</dbReference>
<feature type="compositionally biased region" description="Basic and acidic residues" evidence="1">
    <location>
        <begin position="262"/>
        <end position="271"/>
    </location>
</feature>
<evidence type="ECO:0000313" key="2">
    <source>
        <dbReference type="EMBL" id="RXK35900.1"/>
    </source>
</evidence>
<reference evidence="2 3" key="1">
    <citation type="submission" date="2016-06" db="EMBL/GenBank/DDBJ databases">
        <title>Evolution of pathogenesis and genome organization in the Tremellales.</title>
        <authorList>
            <person name="Cuomo C."/>
            <person name="Litvintseva A."/>
            <person name="Heitman J."/>
            <person name="Chen Y."/>
            <person name="Sun S."/>
            <person name="Springer D."/>
            <person name="Dromer F."/>
            <person name="Young S."/>
            <person name="Zeng Q."/>
            <person name="Chapman S."/>
            <person name="Gujja S."/>
            <person name="Saif S."/>
            <person name="Birren B."/>
        </authorList>
    </citation>
    <scope>NUCLEOTIDE SEQUENCE [LARGE SCALE GENOMIC DNA]</scope>
    <source>
        <strain evidence="2 3">ATCC 28783</strain>
    </source>
</reference>
<feature type="compositionally biased region" description="Low complexity" evidence="1">
    <location>
        <begin position="350"/>
        <end position="363"/>
    </location>
</feature>
<dbReference type="STRING" id="5217.A0A4V1M376"/>
<feature type="compositionally biased region" description="Basic residues" evidence="1">
    <location>
        <begin position="329"/>
        <end position="338"/>
    </location>
</feature>
<dbReference type="Proteomes" id="UP000289152">
    <property type="component" value="Unassembled WGS sequence"/>
</dbReference>
<feature type="compositionally biased region" description="Basic and acidic residues" evidence="1">
    <location>
        <begin position="446"/>
        <end position="462"/>
    </location>
</feature>
<dbReference type="AlphaFoldDB" id="A0A4V1M376"/>
<feature type="compositionally biased region" description="Basic and acidic residues" evidence="1">
    <location>
        <begin position="306"/>
        <end position="328"/>
    </location>
</feature>
<dbReference type="EMBL" id="SDIL01000116">
    <property type="protein sequence ID" value="RXK35900.1"/>
    <property type="molecule type" value="Genomic_DNA"/>
</dbReference>
<sequence length="515" mass="59457">MSLNSVVNSLVRAAASVPVDITDEELDRHVAQLLADEAKGKEEQWTSLGLKAYLGESSPDPNAPKPNKRFLASVIRTVDGHNASLLRAQEQAAKEVRRERSGGNGHGRLFGGALRSAAASRIGSERRIREKEYLRDERESYHRVHKDGRIWEDSRGARRDRQGEERLMRDERARYGSSSSRPEDDKNDRRGDSGRDDRGKREQKGEDRDDGGRKEASGRSERAVETKRRRHEESDEDEEGRLKSTSKRESRKRLYGNSSEDEERHSESRQDGRRHRTDRRREERKPKYDEHEHHEDHEHQSRHKNDHIETPYKRSERTSRHRHDPSPHHDRKHTPRHTHASEERHRKSQPSRLSSQPSNRSSPPISPPPPPNDPPPRLPSPSPPPPRLSKMDKYFTPAYNPVLDVGEVPKEGLITAVGWDNMLAVLKERGKKRRQRSPGLFDDPFDIPKVHLRRSPEPKANELSKVTRRLERDERRGRREVSPGGAKRKEKEGGVEVMGWEYTKKGSVREWDVGK</sequence>
<dbReference type="VEuPathDB" id="FungiDB:TREMEDRAFT_66667"/>
<organism evidence="2 3">
    <name type="scientific">Tremella mesenterica</name>
    <name type="common">Jelly fungus</name>
    <dbReference type="NCBI Taxonomy" id="5217"/>
    <lineage>
        <taxon>Eukaryota</taxon>
        <taxon>Fungi</taxon>
        <taxon>Dikarya</taxon>
        <taxon>Basidiomycota</taxon>
        <taxon>Agaricomycotina</taxon>
        <taxon>Tremellomycetes</taxon>
        <taxon>Tremellales</taxon>
        <taxon>Tremellaceae</taxon>
        <taxon>Tremella</taxon>
    </lineage>
</organism>
<evidence type="ECO:0000313" key="3">
    <source>
        <dbReference type="Proteomes" id="UP000289152"/>
    </source>
</evidence>
<feature type="compositionally biased region" description="Basic and acidic residues" evidence="1">
    <location>
        <begin position="137"/>
        <end position="174"/>
    </location>
</feature>
<feature type="compositionally biased region" description="Basic and acidic residues" evidence="1">
    <location>
        <begin position="279"/>
        <end position="299"/>
    </location>
</feature>
<dbReference type="PANTHER" id="PTHR40132:SF1">
    <property type="entry name" value="PRE-MRNA-SPLICING FACTOR 38B"/>
    <property type="match status" value="1"/>
</dbReference>
<comment type="caution">
    <text evidence="2">The sequence shown here is derived from an EMBL/GenBank/DDBJ whole genome shotgun (WGS) entry which is preliminary data.</text>
</comment>
<feature type="region of interest" description="Disordered" evidence="1">
    <location>
        <begin position="137"/>
        <end position="393"/>
    </location>
</feature>
<evidence type="ECO:0000256" key="1">
    <source>
        <dbReference type="SAM" id="MobiDB-lite"/>
    </source>
</evidence>
<dbReference type="InParanoid" id="A0A4V1M376"/>